<dbReference type="Proteomes" id="UP001144096">
    <property type="component" value="Unassembled WGS sequence"/>
</dbReference>
<dbReference type="Pfam" id="PF00440">
    <property type="entry name" value="TetR_N"/>
    <property type="match status" value="1"/>
</dbReference>
<evidence type="ECO:0000256" key="1">
    <source>
        <dbReference type="ARBA" id="ARBA00023015"/>
    </source>
</evidence>
<name>A0A9X2NMA5_9PSEU</name>
<feature type="domain" description="HTH tetR-type" evidence="5">
    <location>
        <begin position="13"/>
        <end position="73"/>
    </location>
</feature>
<gene>
    <name evidence="6" type="ORF">M8542_48485</name>
</gene>
<protein>
    <submittedName>
        <fullName evidence="6">TetR/AcrR family transcriptional regulator</fullName>
    </submittedName>
</protein>
<accession>A0A9X2NMA5</accession>
<keyword evidence="3" id="KW-0804">Transcription</keyword>
<evidence type="ECO:0000256" key="3">
    <source>
        <dbReference type="ARBA" id="ARBA00023163"/>
    </source>
</evidence>
<dbReference type="GO" id="GO:0000976">
    <property type="term" value="F:transcription cis-regulatory region binding"/>
    <property type="evidence" value="ECO:0007669"/>
    <property type="project" value="TreeGrafter"/>
</dbReference>
<dbReference type="InterPro" id="IPR009057">
    <property type="entry name" value="Homeodomain-like_sf"/>
</dbReference>
<dbReference type="InterPro" id="IPR001647">
    <property type="entry name" value="HTH_TetR"/>
</dbReference>
<organism evidence="6 7">
    <name type="scientific">Amycolatopsis iheyensis</name>
    <dbReference type="NCBI Taxonomy" id="2945988"/>
    <lineage>
        <taxon>Bacteria</taxon>
        <taxon>Bacillati</taxon>
        <taxon>Actinomycetota</taxon>
        <taxon>Actinomycetes</taxon>
        <taxon>Pseudonocardiales</taxon>
        <taxon>Pseudonocardiaceae</taxon>
        <taxon>Amycolatopsis</taxon>
    </lineage>
</organism>
<dbReference type="GO" id="GO:0003700">
    <property type="term" value="F:DNA-binding transcription factor activity"/>
    <property type="evidence" value="ECO:0007669"/>
    <property type="project" value="TreeGrafter"/>
</dbReference>
<keyword evidence="7" id="KW-1185">Reference proteome</keyword>
<dbReference type="PROSITE" id="PS50977">
    <property type="entry name" value="HTH_TETR_2"/>
    <property type="match status" value="1"/>
</dbReference>
<sequence length="207" mass="22628">MSDHRSRPRRRGERLNTAIFQATLDELAEVGYARLTMEGVADRAGVGKASLYRRWTGRMELVFDAVQSVSPDPADPPDTGSLRGDLLAWLRSVTRLLAGPAGEALRGLVGDALADADRTQHLRTSSHGIGRRAMTEISRRAVERGEIRPGSVTPVRLDVAQAMVRHHFLFRERVIPDEVVVQVVDEVVIPLLRSPAADIDDPASAGP</sequence>
<feature type="DNA-binding region" description="H-T-H motif" evidence="4">
    <location>
        <begin position="36"/>
        <end position="55"/>
    </location>
</feature>
<dbReference type="Gene3D" id="1.10.357.10">
    <property type="entry name" value="Tetracycline Repressor, domain 2"/>
    <property type="match status" value="1"/>
</dbReference>
<dbReference type="RefSeq" id="WP_257927235.1">
    <property type="nucleotide sequence ID" value="NZ_JAMXQV010000051.1"/>
</dbReference>
<dbReference type="InterPro" id="IPR050109">
    <property type="entry name" value="HTH-type_TetR-like_transc_reg"/>
</dbReference>
<dbReference type="InterPro" id="IPR036271">
    <property type="entry name" value="Tet_transcr_reg_TetR-rel_C_sf"/>
</dbReference>
<comment type="caution">
    <text evidence="6">The sequence shown here is derived from an EMBL/GenBank/DDBJ whole genome shotgun (WGS) entry which is preliminary data.</text>
</comment>
<proteinExistence type="predicted"/>
<dbReference type="Gene3D" id="1.10.10.60">
    <property type="entry name" value="Homeodomain-like"/>
    <property type="match status" value="1"/>
</dbReference>
<dbReference type="SUPFAM" id="SSF46689">
    <property type="entry name" value="Homeodomain-like"/>
    <property type="match status" value="1"/>
</dbReference>
<dbReference type="Pfam" id="PF16859">
    <property type="entry name" value="TetR_C_11"/>
    <property type="match status" value="1"/>
</dbReference>
<dbReference type="EMBL" id="JAMXQV010000051">
    <property type="protein sequence ID" value="MCR6490663.1"/>
    <property type="molecule type" value="Genomic_DNA"/>
</dbReference>
<evidence type="ECO:0000256" key="2">
    <source>
        <dbReference type="ARBA" id="ARBA00023125"/>
    </source>
</evidence>
<dbReference type="PANTHER" id="PTHR30055:SF225">
    <property type="entry name" value="TRANSCRIPTIONAL REGULATORY PROTEIN-RELATED"/>
    <property type="match status" value="1"/>
</dbReference>
<reference evidence="6" key="1">
    <citation type="submission" date="2022-06" db="EMBL/GenBank/DDBJ databases">
        <title>Amycolatopsis iheyaensis sp. nov., a new species of the genus Amycolatopsis isolated from soil in Iheya island, Japan.</title>
        <authorList>
            <person name="Ngamcharungchit C."/>
            <person name="Kanto H."/>
            <person name="Take A."/>
            <person name="Intra B."/>
            <person name="Matsumoto A."/>
            <person name="Panbangred W."/>
            <person name="Inahashi Y."/>
        </authorList>
    </citation>
    <scope>NUCLEOTIDE SEQUENCE</scope>
    <source>
        <strain evidence="6">OK19-0408</strain>
    </source>
</reference>
<evidence type="ECO:0000256" key="4">
    <source>
        <dbReference type="PROSITE-ProRule" id="PRU00335"/>
    </source>
</evidence>
<evidence type="ECO:0000313" key="6">
    <source>
        <dbReference type="EMBL" id="MCR6490663.1"/>
    </source>
</evidence>
<dbReference type="SUPFAM" id="SSF48498">
    <property type="entry name" value="Tetracyclin repressor-like, C-terminal domain"/>
    <property type="match status" value="1"/>
</dbReference>
<evidence type="ECO:0000259" key="5">
    <source>
        <dbReference type="PROSITE" id="PS50977"/>
    </source>
</evidence>
<keyword evidence="2 4" id="KW-0238">DNA-binding</keyword>
<evidence type="ECO:0000313" key="7">
    <source>
        <dbReference type="Proteomes" id="UP001144096"/>
    </source>
</evidence>
<dbReference type="AlphaFoldDB" id="A0A9X2NMA5"/>
<dbReference type="PANTHER" id="PTHR30055">
    <property type="entry name" value="HTH-TYPE TRANSCRIPTIONAL REGULATOR RUTR"/>
    <property type="match status" value="1"/>
</dbReference>
<dbReference type="InterPro" id="IPR011075">
    <property type="entry name" value="TetR_C"/>
</dbReference>
<keyword evidence="1" id="KW-0805">Transcription regulation</keyword>